<keyword evidence="4 6" id="KW-0472">Membrane</keyword>
<feature type="transmembrane region" description="Helical" evidence="6">
    <location>
        <begin position="106"/>
        <end position="127"/>
    </location>
</feature>
<comment type="subcellular location">
    <subcellularLocation>
        <location evidence="1">Membrane</location>
        <topology evidence="1">Multi-pass membrane protein</topology>
    </subcellularLocation>
</comment>
<dbReference type="PANTHER" id="PTHR38480:SF1">
    <property type="entry name" value="SLR0254 PROTEIN"/>
    <property type="match status" value="1"/>
</dbReference>
<reference evidence="8 9" key="1">
    <citation type="submission" date="2018-03" db="EMBL/GenBank/DDBJ databases">
        <title>Bioinformatic expansion and discovery of thiopeptide antibiotics.</title>
        <authorList>
            <person name="Schwalen C.J."/>
            <person name="Hudson G.A."/>
            <person name="Mitchell D.A."/>
        </authorList>
    </citation>
    <scope>NUCLEOTIDE SEQUENCE [LARGE SCALE GENOMIC DNA]</scope>
    <source>
        <strain evidence="8 9">ATCC 21389</strain>
    </source>
</reference>
<feature type="domain" description="RDD" evidence="7">
    <location>
        <begin position="17"/>
        <end position="144"/>
    </location>
</feature>
<feature type="region of interest" description="Disordered" evidence="5">
    <location>
        <begin position="281"/>
        <end position="353"/>
    </location>
</feature>
<evidence type="ECO:0000256" key="5">
    <source>
        <dbReference type="SAM" id="MobiDB-lite"/>
    </source>
</evidence>
<evidence type="ECO:0000256" key="1">
    <source>
        <dbReference type="ARBA" id="ARBA00004141"/>
    </source>
</evidence>
<keyword evidence="9" id="KW-1185">Reference proteome</keyword>
<evidence type="ECO:0000259" key="7">
    <source>
        <dbReference type="Pfam" id="PF06271"/>
    </source>
</evidence>
<protein>
    <recommendedName>
        <fullName evidence="7">RDD domain-containing protein</fullName>
    </recommendedName>
</protein>
<feature type="transmembrane region" description="Helical" evidence="6">
    <location>
        <begin position="54"/>
        <end position="75"/>
    </location>
</feature>
<dbReference type="PANTHER" id="PTHR38480">
    <property type="entry name" value="SLR0254 PROTEIN"/>
    <property type="match status" value="1"/>
</dbReference>
<name>A0A2V4N485_9ACTN</name>
<dbReference type="OrthoDB" id="9787732at2"/>
<proteinExistence type="predicted"/>
<evidence type="ECO:0000313" key="8">
    <source>
        <dbReference type="EMBL" id="PYC77637.1"/>
    </source>
</evidence>
<keyword evidence="2 6" id="KW-0812">Transmembrane</keyword>
<evidence type="ECO:0000256" key="3">
    <source>
        <dbReference type="ARBA" id="ARBA00022989"/>
    </source>
</evidence>
<feature type="transmembrane region" description="Helical" evidence="6">
    <location>
        <begin position="27"/>
        <end position="48"/>
    </location>
</feature>
<organism evidence="8 9">
    <name type="scientific">Streptomyces tateyamensis</name>
    <dbReference type="NCBI Taxonomy" id="565073"/>
    <lineage>
        <taxon>Bacteria</taxon>
        <taxon>Bacillati</taxon>
        <taxon>Actinomycetota</taxon>
        <taxon>Actinomycetes</taxon>
        <taxon>Kitasatosporales</taxon>
        <taxon>Streptomycetaceae</taxon>
        <taxon>Streptomyces</taxon>
    </lineage>
</organism>
<dbReference type="GO" id="GO:0016020">
    <property type="term" value="C:membrane"/>
    <property type="evidence" value="ECO:0007669"/>
    <property type="project" value="UniProtKB-SubCell"/>
</dbReference>
<comment type="caution">
    <text evidence="8">The sequence shown here is derived from an EMBL/GenBank/DDBJ whole genome shotgun (WGS) entry which is preliminary data.</text>
</comment>
<sequence>MSELVTGEAVVLGLRTAKLPSRALAQFLDLAAEFVVLFLVMLGLTAFLDNLDAAAAAALLIALTVLLLVGVPVGFETLSHGRSLGKLALGLRVVRLDGGPIRFRHALVRGLVGFFEIITFGGMPALITSLVNSDGRRLGDIFAGTVVVRERIPAGQAGGPMVAPPPQLMAMLGTELVRLDFSAVPEGLWLASRQLISRTGDLDQAVALRMAQQLAGDLSARVHWPIPAGLHPALYLSAVLTERQRREFARATAAGAFALPMARSPYAPPMPYAPQAAPFAGPPQPFVPQPGAPVRTLGYPQPAPPQQPQQPPAVQYQPVTPPPVMPSAPAAPATPPASPAPADEPGNGFALPG</sequence>
<evidence type="ECO:0000256" key="6">
    <source>
        <dbReference type="SAM" id="Phobius"/>
    </source>
</evidence>
<evidence type="ECO:0000256" key="4">
    <source>
        <dbReference type="ARBA" id="ARBA00023136"/>
    </source>
</evidence>
<feature type="compositionally biased region" description="Pro residues" evidence="5">
    <location>
        <begin position="281"/>
        <end position="291"/>
    </location>
</feature>
<gene>
    <name evidence="8" type="ORF">C7C46_18575</name>
</gene>
<dbReference type="EMBL" id="PYBW01000058">
    <property type="protein sequence ID" value="PYC77637.1"/>
    <property type="molecule type" value="Genomic_DNA"/>
</dbReference>
<accession>A0A2V4N485</accession>
<dbReference type="Pfam" id="PF06271">
    <property type="entry name" value="RDD"/>
    <property type="match status" value="1"/>
</dbReference>
<dbReference type="RefSeq" id="WP_110670981.1">
    <property type="nucleotide sequence ID" value="NZ_PYBW01000058.1"/>
</dbReference>
<evidence type="ECO:0000313" key="9">
    <source>
        <dbReference type="Proteomes" id="UP000248039"/>
    </source>
</evidence>
<dbReference type="Proteomes" id="UP000248039">
    <property type="component" value="Unassembled WGS sequence"/>
</dbReference>
<dbReference type="AlphaFoldDB" id="A0A2V4N485"/>
<feature type="compositionally biased region" description="Pro residues" evidence="5">
    <location>
        <begin position="301"/>
        <end position="311"/>
    </location>
</feature>
<evidence type="ECO:0000256" key="2">
    <source>
        <dbReference type="ARBA" id="ARBA00022692"/>
    </source>
</evidence>
<dbReference type="InterPro" id="IPR010432">
    <property type="entry name" value="RDD"/>
</dbReference>
<keyword evidence="3 6" id="KW-1133">Transmembrane helix</keyword>